<evidence type="ECO:0000313" key="9">
    <source>
        <dbReference type="EMBL" id="MBI6629135.1"/>
    </source>
</evidence>
<dbReference type="PANTHER" id="PTHR10061:SF0">
    <property type="entry name" value="S-FORMYLGLUTATHIONE HYDROLASE"/>
    <property type="match status" value="1"/>
</dbReference>
<feature type="active site" description="Charge relay system" evidence="7">
    <location>
        <position position="253"/>
    </location>
</feature>
<keyword evidence="10" id="KW-1185">Reference proteome</keyword>
<dbReference type="NCBIfam" id="TIGR02821">
    <property type="entry name" value="fghA_ester_D"/>
    <property type="match status" value="1"/>
</dbReference>
<dbReference type="GO" id="GO:0046294">
    <property type="term" value="P:formaldehyde catabolic process"/>
    <property type="evidence" value="ECO:0007669"/>
    <property type="project" value="InterPro"/>
</dbReference>
<reference evidence="9" key="1">
    <citation type="submission" date="2020-12" db="EMBL/GenBank/DDBJ databases">
        <title>Pontibaca salina gen. nov., sp. nov., isolated from marine sediment.</title>
        <authorList>
            <person name="Bo J."/>
            <person name="Wang S."/>
            <person name="Song X."/>
            <person name="Du Z."/>
        </authorList>
    </citation>
    <scope>NUCLEOTIDE SEQUENCE</scope>
    <source>
        <strain evidence="9">S1109L</strain>
    </source>
</reference>
<evidence type="ECO:0000256" key="3">
    <source>
        <dbReference type="ARBA" id="ARBA00022487"/>
    </source>
</evidence>
<dbReference type="AlphaFoldDB" id="A0A934HR63"/>
<gene>
    <name evidence="9" type="primary">fghA</name>
    <name evidence="9" type="ORF">JAO82_04490</name>
</gene>
<evidence type="ECO:0000256" key="2">
    <source>
        <dbReference type="ARBA" id="ARBA00012479"/>
    </source>
</evidence>
<protein>
    <recommendedName>
        <fullName evidence="2 6">S-formylglutathione hydrolase</fullName>
        <ecNumber evidence="2 6">3.1.2.12</ecNumber>
    </recommendedName>
</protein>
<evidence type="ECO:0000256" key="7">
    <source>
        <dbReference type="PIRSR" id="PIRSR614186-1"/>
    </source>
</evidence>
<evidence type="ECO:0000256" key="5">
    <source>
        <dbReference type="ARBA" id="ARBA00047590"/>
    </source>
</evidence>
<evidence type="ECO:0000256" key="6">
    <source>
        <dbReference type="NCBIfam" id="TIGR02821"/>
    </source>
</evidence>
<proteinExistence type="inferred from homology"/>
<dbReference type="InterPro" id="IPR014186">
    <property type="entry name" value="S-formylglutathione_hydrol"/>
</dbReference>
<dbReference type="Proteomes" id="UP000613255">
    <property type="component" value="Unassembled WGS sequence"/>
</dbReference>
<feature type="active site" description="Charge relay system" evidence="7">
    <location>
        <position position="221"/>
    </location>
</feature>
<dbReference type="GO" id="GO:0005829">
    <property type="term" value="C:cytosol"/>
    <property type="evidence" value="ECO:0007669"/>
    <property type="project" value="TreeGrafter"/>
</dbReference>
<dbReference type="PANTHER" id="PTHR10061">
    <property type="entry name" value="S-FORMYLGLUTATHIONE HYDROLASE"/>
    <property type="match status" value="1"/>
</dbReference>
<keyword evidence="3 8" id="KW-0719">Serine esterase</keyword>
<dbReference type="FunFam" id="3.40.50.1820:FF:000002">
    <property type="entry name" value="S-formylglutathione hydrolase"/>
    <property type="match status" value="1"/>
</dbReference>
<comment type="similarity">
    <text evidence="1 8">Belongs to the esterase D family.</text>
</comment>
<dbReference type="InterPro" id="IPR029058">
    <property type="entry name" value="AB_hydrolase_fold"/>
</dbReference>
<keyword evidence="4 8" id="KW-0378">Hydrolase</keyword>
<dbReference type="SUPFAM" id="SSF53474">
    <property type="entry name" value="alpha/beta-Hydrolases"/>
    <property type="match status" value="1"/>
</dbReference>
<dbReference type="GO" id="GO:0052689">
    <property type="term" value="F:carboxylic ester hydrolase activity"/>
    <property type="evidence" value="ECO:0007669"/>
    <property type="project" value="UniProtKB-KW"/>
</dbReference>
<dbReference type="RefSeq" id="WP_198685140.1">
    <property type="nucleotide sequence ID" value="NZ_JAEIJD010000002.1"/>
</dbReference>
<accession>A0A934HR63</accession>
<dbReference type="InterPro" id="IPR000801">
    <property type="entry name" value="Esterase-like"/>
</dbReference>
<comment type="caution">
    <text evidence="9">The sequence shown here is derived from an EMBL/GenBank/DDBJ whole genome shotgun (WGS) entry which is preliminary data.</text>
</comment>
<organism evidence="9 10">
    <name type="scientific">Pontibaca salina</name>
    <dbReference type="NCBI Taxonomy" id="2795731"/>
    <lineage>
        <taxon>Bacteria</taxon>
        <taxon>Pseudomonadati</taxon>
        <taxon>Pseudomonadota</taxon>
        <taxon>Alphaproteobacteria</taxon>
        <taxon>Rhodobacterales</taxon>
        <taxon>Roseobacteraceae</taxon>
        <taxon>Pontibaca</taxon>
    </lineage>
</organism>
<dbReference type="EMBL" id="JAEIJD010000002">
    <property type="protein sequence ID" value="MBI6629135.1"/>
    <property type="molecule type" value="Genomic_DNA"/>
</dbReference>
<dbReference type="Gene3D" id="3.40.50.1820">
    <property type="entry name" value="alpha/beta hydrolase"/>
    <property type="match status" value="1"/>
</dbReference>
<dbReference type="EC" id="3.1.2.12" evidence="2 6"/>
<dbReference type="GO" id="GO:0018738">
    <property type="term" value="F:S-formylglutathione hydrolase activity"/>
    <property type="evidence" value="ECO:0007669"/>
    <property type="project" value="UniProtKB-UniRule"/>
</dbReference>
<comment type="function">
    <text evidence="8">Serine hydrolase involved in the detoxification of formaldehyde.</text>
</comment>
<comment type="catalytic activity">
    <reaction evidence="5 8">
        <text>S-formylglutathione + H2O = formate + glutathione + H(+)</text>
        <dbReference type="Rhea" id="RHEA:14961"/>
        <dbReference type="ChEBI" id="CHEBI:15377"/>
        <dbReference type="ChEBI" id="CHEBI:15378"/>
        <dbReference type="ChEBI" id="CHEBI:15740"/>
        <dbReference type="ChEBI" id="CHEBI:57688"/>
        <dbReference type="ChEBI" id="CHEBI:57925"/>
        <dbReference type="EC" id="3.1.2.12"/>
    </reaction>
</comment>
<evidence type="ECO:0000256" key="1">
    <source>
        <dbReference type="ARBA" id="ARBA00005622"/>
    </source>
</evidence>
<evidence type="ECO:0000256" key="8">
    <source>
        <dbReference type="RuleBase" id="RU363068"/>
    </source>
</evidence>
<evidence type="ECO:0000256" key="4">
    <source>
        <dbReference type="ARBA" id="ARBA00022801"/>
    </source>
</evidence>
<evidence type="ECO:0000313" key="10">
    <source>
        <dbReference type="Proteomes" id="UP000613255"/>
    </source>
</evidence>
<sequence length="286" mass="31648">MKIASQSKCFGGEMTVFRHQSDSCEAEMSFSVYLPPQAQSGPVPLLWFLSGLTCNHENAMTKGGFQQHAARDGIALIFPDTSPRGEDVADDEAYDLGVGASFYVNATQEPWKRHFQMYDYIVKDLRAAVQAELPVTDRHGITGHSMGGHGALVIALRNPDLFQSVSVFAPIANPTQSDWGRKQLSAYLGEDESDWADYDASILLDERGWHSDILIDQGTSDQFIELLRPQALSAVIARRRQPAVMRLQARYDHSYFFVSSFAADHVAWHAARLNGAANGEHENMGA</sequence>
<name>A0A934HR63_9RHOB</name>
<feature type="active site" description="Charge relay system" evidence="7">
    <location>
        <position position="145"/>
    </location>
</feature>
<dbReference type="Pfam" id="PF00756">
    <property type="entry name" value="Esterase"/>
    <property type="match status" value="1"/>
</dbReference>